<keyword evidence="1" id="KW-0472">Membrane</keyword>
<dbReference type="AlphaFoldDB" id="A0AAN7BJH8"/>
<protein>
    <submittedName>
        <fullName evidence="2">Uncharacterized protein</fullName>
    </submittedName>
</protein>
<reference evidence="2" key="2">
    <citation type="submission" date="2023-05" db="EMBL/GenBank/DDBJ databases">
        <authorList>
            <consortium name="Lawrence Berkeley National Laboratory"/>
            <person name="Steindorff A."/>
            <person name="Hensen N."/>
            <person name="Bonometti L."/>
            <person name="Westerberg I."/>
            <person name="Brannstrom I.O."/>
            <person name="Guillou S."/>
            <person name="Cros-Aarteil S."/>
            <person name="Calhoun S."/>
            <person name="Haridas S."/>
            <person name="Kuo A."/>
            <person name="Mondo S."/>
            <person name="Pangilinan J."/>
            <person name="Riley R."/>
            <person name="Labutti K."/>
            <person name="Andreopoulos B."/>
            <person name="Lipzen A."/>
            <person name="Chen C."/>
            <person name="Yanf M."/>
            <person name="Daum C."/>
            <person name="Ng V."/>
            <person name="Clum A."/>
            <person name="Ohm R."/>
            <person name="Martin F."/>
            <person name="Silar P."/>
            <person name="Natvig D."/>
            <person name="Lalanne C."/>
            <person name="Gautier V."/>
            <person name="Ament-Velasquez S.L."/>
            <person name="Kruys A."/>
            <person name="Hutchinson M.I."/>
            <person name="Powell A.J."/>
            <person name="Barry K."/>
            <person name="Miller A.N."/>
            <person name="Grigoriev I.V."/>
            <person name="Debuchy R."/>
            <person name="Gladieux P."/>
            <person name="Thoren M.H."/>
            <person name="Johannesson H."/>
        </authorList>
    </citation>
    <scope>NUCLEOTIDE SEQUENCE</scope>
    <source>
        <strain evidence="2">CBS 990.96</strain>
    </source>
</reference>
<dbReference type="Proteomes" id="UP001301958">
    <property type="component" value="Unassembled WGS sequence"/>
</dbReference>
<sequence>MICMTWQDFLAIFPVEPLHVCMCMYLVVSDLVCWPLRRARYLRARYRHSMVGPFGPQAGNFHHSASCLLCCSAHSSEITNLHCPVPRRVVFFLRLFFSILSFESEFLFTSYPYFFCFTLSLLFLA</sequence>
<comment type="caution">
    <text evidence="2">The sequence shown here is derived from an EMBL/GenBank/DDBJ whole genome shotgun (WGS) entry which is preliminary data.</text>
</comment>
<proteinExistence type="predicted"/>
<organism evidence="2 3">
    <name type="scientific">Podospora fimiseda</name>
    <dbReference type="NCBI Taxonomy" id="252190"/>
    <lineage>
        <taxon>Eukaryota</taxon>
        <taxon>Fungi</taxon>
        <taxon>Dikarya</taxon>
        <taxon>Ascomycota</taxon>
        <taxon>Pezizomycotina</taxon>
        <taxon>Sordariomycetes</taxon>
        <taxon>Sordariomycetidae</taxon>
        <taxon>Sordariales</taxon>
        <taxon>Podosporaceae</taxon>
        <taxon>Podospora</taxon>
    </lineage>
</organism>
<feature type="transmembrane region" description="Helical" evidence="1">
    <location>
        <begin position="17"/>
        <end position="36"/>
    </location>
</feature>
<keyword evidence="1" id="KW-1133">Transmembrane helix</keyword>
<accession>A0AAN7BJH8</accession>
<reference evidence="2" key="1">
    <citation type="journal article" date="2023" name="Mol. Phylogenet. Evol.">
        <title>Genome-scale phylogeny and comparative genomics of the fungal order Sordariales.</title>
        <authorList>
            <person name="Hensen N."/>
            <person name="Bonometti L."/>
            <person name="Westerberg I."/>
            <person name="Brannstrom I.O."/>
            <person name="Guillou S."/>
            <person name="Cros-Aarteil S."/>
            <person name="Calhoun S."/>
            <person name="Haridas S."/>
            <person name="Kuo A."/>
            <person name="Mondo S."/>
            <person name="Pangilinan J."/>
            <person name="Riley R."/>
            <person name="LaButti K."/>
            <person name="Andreopoulos B."/>
            <person name="Lipzen A."/>
            <person name="Chen C."/>
            <person name="Yan M."/>
            <person name="Daum C."/>
            <person name="Ng V."/>
            <person name="Clum A."/>
            <person name="Steindorff A."/>
            <person name="Ohm R.A."/>
            <person name="Martin F."/>
            <person name="Silar P."/>
            <person name="Natvig D.O."/>
            <person name="Lalanne C."/>
            <person name="Gautier V."/>
            <person name="Ament-Velasquez S.L."/>
            <person name="Kruys A."/>
            <person name="Hutchinson M.I."/>
            <person name="Powell A.J."/>
            <person name="Barry K."/>
            <person name="Miller A.N."/>
            <person name="Grigoriev I.V."/>
            <person name="Debuchy R."/>
            <person name="Gladieux P."/>
            <person name="Hiltunen Thoren M."/>
            <person name="Johannesson H."/>
        </authorList>
    </citation>
    <scope>NUCLEOTIDE SEQUENCE</scope>
    <source>
        <strain evidence="2">CBS 990.96</strain>
    </source>
</reference>
<evidence type="ECO:0000313" key="3">
    <source>
        <dbReference type="Proteomes" id="UP001301958"/>
    </source>
</evidence>
<name>A0AAN7BJH8_9PEZI</name>
<evidence type="ECO:0000313" key="2">
    <source>
        <dbReference type="EMBL" id="KAK4224595.1"/>
    </source>
</evidence>
<dbReference type="EMBL" id="MU865388">
    <property type="protein sequence ID" value="KAK4224595.1"/>
    <property type="molecule type" value="Genomic_DNA"/>
</dbReference>
<gene>
    <name evidence="2" type="ORF">QBC38DRAFT_14190</name>
</gene>
<evidence type="ECO:0000256" key="1">
    <source>
        <dbReference type="SAM" id="Phobius"/>
    </source>
</evidence>
<keyword evidence="1" id="KW-0812">Transmembrane</keyword>
<keyword evidence="3" id="KW-1185">Reference proteome</keyword>